<sequence>MGWALGPLHLDKKDSD</sequence>
<dbReference type="AlphaFoldDB" id="A0A317Y6Y9"/>
<proteinExistence type="predicted"/>
<organism evidence="1">
    <name type="scientific">Zea mays</name>
    <name type="common">Maize</name>
    <dbReference type="NCBI Taxonomy" id="4577"/>
    <lineage>
        <taxon>Eukaryota</taxon>
        <taxon>Viridiplantae</taxon>
        <taxon>Streptophyta</taxon>
        <taxon>Embryophyta</taxon>
        <taxon>Tracheophyta</taxon>
        <taxon>Spermatophyta</taxon>
        <taxon>Magnoliopsida</taxon>
        <taxon>Liliopsida</taxon>
        <taxon>Poales</taxon>
        <taxon>Poaceae</taxon>
        <taxon>PACMAD clade</taxon>
        <taxon>Panicoideae</taxon>
        <taxon>Andropogonodae</taxon>
        <taxon>Andropogoneae</taxon>
        <taxon>Tripsacinae</taxon>
        <taxon>Zea</taxon>
    </lineage>
</organism>
<protein>
    <submittedName>
        <fullName evidence="1">Uncharacterized protein</fullName>
    </submittedName>
</protein>
<name>A0A317Y6Y9_MAIZE</name>
<reference evidence="1" key="1">
    <citation type="journal article" date="2018" name="Nat. Genet.">
        <title>Extensive intraspecific gene order and gene structural variations between Mo17 and other maize genomes.</title>
        <authorList>
            <person name="Sun S."/>
            <person name="Zhou Y."/>
            <person name="Chen J."/>
            <person name="Shi J."/>
            <person name="Zhao H."/>
            <person name="Zhao H."/>
            <person name="Song W."/>
            <person name="Zhang M."/>
            <person name="Cui Y."/>
            <person name="Dong X."/>
            <person name="Liu H."/>
            <person name="Ma X."/>
            <person name="Jiao Y."/>
            <person name="Wang B."/>
            <person name="Wei X."/>
            <person name="Stein J.C."/>
            <person name="Glaubitz J.C."/>
            <person name="Lu F."/>
            <person name="Yu G."/>
            <person name="Liang C."/>
            <person name="Fengler K."/>
            <person name="Li B."/>
            <person name="Rafalski A."/>
            <person name="Schnable P.S."/>
            <person name="Ware D.H."/>
            <person name="Buckler E.S."/>
            <person name="Lai J."/>
        </authorList>
    </citation>
    <scope>NUCLEOTIDE SEQUENCE [LARGE SCALE GENOMIC DNA]</scope>
    <source>
        <tissue evidence="1">Seedling</tissue>
    </source>
</reference>
<comment type="caution">
    <text evidence="1">The sequence shown here is derived from an EMBL/GenBank/DDBJ whole genome shotgun (WGS) entry which is preliminary data.</text>
</comment>
<dbReference type="EMBL" id="NCVQ01000001">
    <property type="protein sequence ID" value="PWZ54405.1"/>
    <property type="molecule type" value="Genomic_DNA"/>
</dbReference>
<evidence type="ECO:0000313" key="1">
    <source>
        <dbReference type="EMBL" id="PWZ54405.1"/>
    </source>
</evidence>
<accession>A0A317Y6Y9</accession>
<dbReference type="Proteomes" id="UP000251960">
    <property type="component" value="Chromosome 1"/>
</dbReference>
<gene>
    <name evidence="1" type="ORF">Zm00014a_017179</name>
</gene>